<evidence type="ECO:0000313" key="4">
    <source>
        <dbReference type="Proteomes" id="UP001162741"/>
    </source>
</evidence>
<evidence type="ECO:0000313" key="3">
    <source>
        <dbReference type="EMBL" id="UYQ95333.1"/>
    </source>
</evidence>
<reference evidence="3" key="1">
    <citation type="submission" date="2022-10" db="EMBL/GenBank/DDBJ databases">
        <title>Chitinophaga sp. nov., isolated from soil.</title>
        <authorList>
            <person name="Jeon C.O."/>
        </authorList>
    </citation>
    <scope>NUCLEOTIDE SEQUENCE</scope>
    <source>
        <strain evidence="3">R8</strain>
    </source>
</reference>
<name>A0ABY6J6M8_9BACT</name>
<dbReference type="Proteomes" id="UP001162741">
    <property type="component" value="Chromosome"/>
</dbReference>
<feature type="chain" id="PRO_5047233926" evidence="1">
    <location>
        <begin position="23"/>
        <end position="278"/>
    </location>
</feature>
<dbReference type="Pfam" id="PF06439">
    <property type="entry name" value="3keto-disac_hyd"/>
    <property type="match status" value="1"/>
</dbReference>
<dbReference type="EMBL" id="CP107006">
    <property type="protein sequence ID" value="UYQ95333.1"/>
    <property type="molecule type" value="Genomic_DNA"/>
</dbReference>
<evidence type="ECO:0000256" key="1">
    <source>
        <dbReference type="SAM" id="SignalP"/>
    </source>
</evidence>
<evidence type="ECO:0000259" key="2">
    <source>
        <dbReference type="Pfam" id="PF06439"/>
    </source>
</evidence>
<organism evidence="3 4">
    <name type="scientific">Chitinophaga horti</name>
    <dbReference type="NCBI Taxonomy" id="2920382"/>
    <lineage>
        <taxon>Bacteria</taxon>
        <taxon>Pseudomonadati</taxon>
        <taxon>Bacteroidota</taxon>
        <taxon>Chitinophagia</taxon>
        <taxon>Chitinophagales</taxon>
        <taxon>Chitinophagaceae</taxon>
        <taxon>Chitinophaga</taxon>
    </lineage>
</organism>
<sequence length="278" mass="31060">MMKAFSYLLLGGSLLTGSVAMAQPKPIHLFNGKDLNDWNVKITGHNLDDNFANTFRVENGALKVSYDGYTKFDEQYGHIFHKQKFSAYLLVMEYRFTGEQVAAGPGWAWRNSGAMIHSQPANTMGKDQDFPISIEVQLLGGNGKEERTTANVCTPGTNIVLRGERDRSHCINSKSKTYAGDQWVRCEVLVLGDSLIQHIVEGDTVLSYVKPQIGDGNVSNYDPAQKQDGKALTEGYIALQSESHPVEYRKVDVYDLSSYMGNEKKLAKQLKKLKKKKK</sequence>
<dbReference type="Gene3D" id="2.60.120.560">
    <property type="entry name" value="Exo-inulinase, domain 1"/>
    <property type="match status" value="1"/>
</dbReference>
<accession>A0ABY6J6M8</accession>
<protein>
    <submittedName>
        <fullName evidence="3">DUF1080 domain-containing protein</fullName>
    </submittedName>
</protein>
<feature type="domain" description="3-keto-alpha-glucoside-1,2-lyase/3-keto-2-hydroxy-glucal hydratase" evidence="2">
    <location>
        <begin position="26"/>
        <end position="253"/>
    </location>
</feature>
<dbReference type="RefSeq" id="WP_264283088.1">
    <property type="nucleotide sequence ID" value="NZ_CP107006.1"/>
</dbReference>
<feature type="signal peptide" evidence="1">
    <location>
        <begin position="1"/>
        <end position="22"/>
    </location>
</feature>
<keyword evidence="1" id="KW-0732">Signal</keyword>
<gene>
    <name evidence="3" type="ORF">MKQ68_09510</name>
</gene>
<keyword evidence="4" id="KW-1185">Reference proteome</keyword>
<dbReference type="InterPro" id="IPR010496">
    <property type="entry name" value="AL/BT2_dom"/>
</dbReference>
<proteinExistence type="predicted"/>